<feature type="region of interest" description="Disordered" evidence="5">
    <location>
        <begin position="398"/>
        <end position="418"/>
    </location>
</feature>
<evidence type="ECO:0000256" key="1">
    <source>
        <dbReference type="ARBA" id="ARBA00004123"/>
    </source>
</evidence>
<protein>
    <submittedName>
        <fullName evidence="7">Kinase superfamily protein</fullName>
    </submittedName>
</protein>
<reference evidence="7" key="1">
    <citation type="submission" date="2019-09" db="EMBL/GenBank/DDBJ databases">
        <title>Draft genome information of white flower Hibiscus syriacus.</title>
        <authorList>
            <person name="Kim Y.-M."/>
        </authorList>
    </citation>
    <scope>NUCLEOTIDE SEQUENCE [LARGE SCALE GENOMIC DNA]</scope>
    <source>
        <strain evidence="7">YM2019G1</strain>
    </source>
</reference>
<dbReference type="PANTHER" id="PTHR36884:SF4">
    <property type="entry name" value="FIP1[III]-LIKE PROTEIN"/>
    <property type="match status" value="1"/>
</dbReference>
<proteinExistence type="inferred from homology"/>
<feature type="region of interest" description="Disordered" evidence="5">
    <location>
        <begin position="15"/>
        <end position="36"/>
    </location>
</feature>
<evidence type="ECO:0000256" key="2">
    <source>
        <dbReference type="ARBA" id="ARBA00007459"/>
    </source>
</evidence>
<feature type="compositionally biased region" description="Basic and acidic residues" evidence="5">
    <location>
        <begin position="1184"/>
        <end position="1198"/>
    </location>
</feature>
<sequence>MEDDFGDLYADVVDGLHIEPEQNSPTDGSKSTEADEKFIVDSVMQYSDSEDDLNIVLNDDECEKFPVTGARSHSGGFEENENGEFGVEGTTSDKISRRLKSDGSDLNPSGNGVERGSGTKIEFRSHLKYARLHGSSFASNIRVNGLTGMSSFSSMSRSGDREDDVYDQKMVASMKPLPHQFGYGFSLPWYRTILDVNIDAFEEKPWRHPCADIIDFFNFGFNEDSWKEYCTSLEKFQQQSSKQAMIPSHYSSKFDQAYEGEAGHERVTRGAMTEDVAKIDSSLKFADRGEMLLQLPKGRAIQVEDSINERQPSMEIRRLRFQDSDVIIQIPVQDSTVDSSKSAKEELGPASKSDVSESGKMDQVDRDACFSVSASSVELKGEHYARVINVSTSSLGRSLSASNRTSLEPGGHRKENVSDMNEKCHSNMEVCILGGTAEAIERKNKGNEVAFRNTHRPDTYITETKLSHDNRSHFSPTFSFSENNSEERTEDSVHTAYVETQSPSRRKSIGSGTGLQKSVDHKGTRSGSHKIKSDDGEDFSVRKIPLRDKQKNGSWRHRHHVKERILVEGDDEYDTYRSSDGEGVWKRCRRHGNPIEEKWKHHHGRPNGIINQKIYPKNCYEASHSSNARELCYKYQSSVYHGKRKERSEDLFYHDKESSSYYWDKKLYVNSSKRFTDSHLSAFDGKAYFRFRKESDQFARKIWNEEFYHERKGYKAKEDDMDGFLYHGRRRPGQKSLVPHTYGESETESFVSRYSSASAERNIQWKRRNNRLKFRKKTDHGDCPLDCKHEDEWLKQKYGTSISFTHSERGMVEPYERRRPPIRRDAQVSGRKGRYVDGAYFHLGRSGPTESEDEYQRHTHSRYLALETDRELSAHNRWFNTVSSRNEEYHSNLIERCHRHQRLVYHEEDLDGSWFSSYNYTDDHDLQNDKQVQSQGEGRSKQSRVLHWREDKLLVNDKLFNQGVSFSYEKSSKHDLIHARHGSLRDEMFLNDSMLEHHGYEMISERNPATCLKRSFISYRGEHEQEFPKDRDPADLIVGEGKPSVRHSDSRSKVCNGRLKKMGSEHPNKQKSVMEFDDSYGSKEVNMNIPNTDGIRNNEKQFSKFSVAECNKDLDIEEGQIINEEQISEDTDLEKENASETMMQSNKITVKTLLVDDASEKNGAVVECENRRILETLAKMEKRRERFKDPITVKREPNKTSAPQVDQTDETKRRRPARRRQWGVS</sequence>
<dbReference type="EMBL" id="VEPZ02000399">
    <property type="protein sequence ID" value="KAE8725851.1"/>
    <property type="molecule type" value="Genomic_DNA"/>
</dbReference>
<keyword evidence="8" id="KW-1185">Reference proteome</keyword>
<dbReference type="GO" id="GO:0016301">
    <property type="term" value="F:kinase activity"/>
    <property type="evidence" value="ECO:0007669"/>
    <property type="project" value="UniProtKB-KW"/>
</dbReference>
<keyword evidence="7" id="KW-0808">Transferase</keyword>
<gene>
    <name evidence="7" type="ORF">F3Y22_tig00008013pilonHSYRG00075</name>
</gene>
<evidence type="ECO:0000313" key="7">
    <source>
        <dbReference type="EMBL" id="KAE8725851.1"/>
    </source>
</evidence>
<feature type="region of interest" description="Disordered" evidence="5">
    <location>
        <begin position="473"/>
        <end position="555"/>
    </location>
</feature>
<feature type="region of interest" description="Disordered" evidence="5">
    <location>
        <begin position="1184"/>
        <end position="1225"/>
    </location>
</feature>
<keyword evidence="4" id="KW-0539">Nucleus</keyword>
<dbReference type="PANTHER" id="PTHR36884">
    <property type="entry name" value="FIP1[III]-LIKE PROTEIN"/>
    <property type="match status" value="1"/>
</dbReference>
<evidence type="ECO:0000259" key="6">
    <source>
        <dbReference type="Pfam" id="PF05182"/>
    </source>
</evidence>
<feature type="compositionally biased region" description="Basic and acidic residues" evidence="5">
    <location>
        <begin position="94"/>
        <end position="103"/>
    </location>
</feature>
<evidence type="ECO:0000256" key="3">
    <source>
        <dbReference type="ARBA" id="ARBA00022664"/>
    </source>
</evidence>
<evidence type="ECO:0000256" key="4">
    <source>
        <dbReference type="ARBA" id="ARBA00023242"/>
    </source>
</evidence>
<feature type="region of interest" description="Disordered" evidence="5">
    <location>
        <begin position="69"/>
        <end position="117"/>
    </location>
</feature>
<organism evidence="7 8">
    <name type="scientific">Hibiscus syriacus</name>
    <name type="common">Rose of Sharon</name>
    <dbReference type="NCBI Taxonomy" id="106335"/>
    <lineage>
        <taxon>Eukaryota</taxon>
        <taxon>Viridiplantae</taxon>
        <taxon>Streptophyta</taxon>
        <taxon>Embryophyta</taxon>
        <taxon>Tracheophyta</taxon>
        <taxon>Spermatophyta</taxon>
        <taxon>Magnoliopsida</taxon>
        <taxon>eudicotyledons</taxon>
        <taxon>Gunneridae</taxon>
        <taxon>Pentapetalae</taxon>
        <taxon>rosids</taxon>
        <taxon>malvids</taxon>
        <taxon>Malvales</taxon>
        <taxon>Malvaceae</taxon>
        <taxon>Malvoideae</taxon>
        <taxon>Hibiscus</taxon>
    </lineage>
</organism>
<feature type="compositionally biased region" description="Polar residues" evidence="5">
    <location>
        <begin position="473"/>
        <end position="483"/>
    </location>
</feature>
<comment type="caution">
    <text evidence="7">The sequence shown here is derived from an EMBL/GenBank/DDBJ whole genome shotgun (WGS) entry which is preliminary data.</text>
</comment>
<dbReference type="Proteomes" id="UP000436088">
    <property type="component" value="Unassembled WGS sequence"/>
</dbReference>
<evidence type="ECO:0000256" key="5">
    <source>
        <dbReference type="SAM" id="MobiDB-lite"/>
    </source>
</evidence>
<feature type="domain" description="Pre-mRNA polyadenylation factor Fip1" evidence="6">
    <location>
        <begin position="195"/>
        <end position="235"/>
    </location>
</feature>
<keyword evidence="3" id="KW-0507">mRNA processing</keyword>
<dbReference type="AlphaFoldDB" id="A0A6A3CDR6"/>
<accession>A0A6A3CDR6</accession>
<evidence type="ECO:0000313" key="8">
    <source>
        <dbReference type="Proteomes" id="UP000436088"/>
    </source>
</evidence>
<dbReference type="GO" id="GO:0006397">
    <property type="term" value="P:mRNA processing"/>
    <property type="evidence" value="ECO:0007669"/>
    <property type="project" value="UniProtKB-KW"/>
</dbReference>
<dbReference type="InterPro" id="IPR044976">
    <property type="entry name" value="FIPS5/FIPS3-like"/>
</dbReference>
<feature type="compositionally biased region" description="Basic residues" evidence="5">
    <location>
        <begin position="1213"/>
        <end position="1225"/>
    </location>
</feature>
<comment type="similarity">
    <text evidence="2">Belongs to the FIP1 family.</text>
</comment>
<feature type="region of interest" description="Disordered" evidence="5">
    <location>
        <begin position="332"/>
        <end position="361"/>
    </location>
</feature>
<comment type="subcellular location">
    <subcellularLocation>
        <location evidence="1">Nucleus</location>
    </subcellularLocation>
</comment>
<dbReference type="Pfam" id="PF05182">
    <property type="entry name" value="Fip1"/>
    <property type="match status" value="1"/>
</dbReference>
<dbReference type="OrthoDB" id="1917198at2759"/>
<keyword evidence="7" id="KW-0418">Kinase</keyword>
<dbReference type="GO" id="GO:0005634">
    <property type="term" value="C:nucleus"/>
    <property type="evidence" value="ECO:0007669"/>
    <property type="project" value="UniProtKB-SubCell"/>
</dbReference>
<name>A0A6A3CDR6_HIBSY</name>
<feature type="compositionally biased region" description="Basic and acidic residues" evidence="5">
    <location>
        <begin position="531"/>
        <end position="551"/>
    </location>
</feature>
<dbReference type="InterPro" id="IPR007854">
    <property type="entry name" value="Fip1_dom"/>
</dbReference>